<proteinExistence type="predicted"/>
<evidence type="ECO:0000313" key="3">
    <source>
        <dbReference type="Ensembl" id="ENSORLP00020010015.1"/>
    </source>
</evidence>
<sequence>MNPKTLSACFLLVLLSAVGHTEAQFQKQVVGAMQPGQCREKMAEIHEDCFHSDTFIVTDEAKINALCQGVDGDMKTFSKDVFKIVDCTRKTEDPCVYEGVVHTKSKTLSLMFYGIHDKGVCYKKTGFNMTT</sequence>
<feature type="signal peptide" evidence="1">
    <location>
        <begin position="1"/>
        <end position="23"/>
    </location>
</feature>
<dbReference type="InterPro" id="IPR023412">
    <property type="entry name" value="RNaseA_domain"/>
</dbReference>
<keyword evidence="1" id="KW-0732">Signal</keyword>
<reference evidence="3 4" key="2">
    <citation type="submission" date="2017-04" db="EMBL/GenBank/DDBJ databases">
        <title>CpG methylation of centromeres and impact of large insertions on vertebrate speciation.</title>
        <authorList>
            <person name="Ichikawa K."/>
            <person name="Yoshimura J."/>
            <person name="Morishita S."/>
        </authorList>
    </citation>
    <scope>NUCLEOTIDE SEQUENCE</scope>
    <source>
        <strain evidence="3 4">HNI</strain>
    </source>
</reference>
<dbReference type="Proteomes" id="UP000265180">
    <property type="component" value="Chromosome 2"/>
</dbReference>
<dbReference type="Pfam" id="PF00074">
    <property type="entry name" value="RnaseA"/>
    <property type="match status" value="1"/>
</dbReference>
<evidence type="ECO:0000259" key="2">
    <source>
        <dbReference type="Pfam" id="PF00074"/>
    </source>
</evidence>
<protein>
    <recommendedName>
        <fullName evidence="2">Ribonuclease A-domain domain-containing protein</fullName>
    </recommendedName>
</protein>
<feature type="domain" description="Ribonuclease A-domain" evidence="2">
    <location>
        <begin position="22"/>
        <end position="105"/>
    </location>
</feature>
<dbReference type="Ensembl" id="ENSORLT00020016560.1">
    <property type="protein sequence ID" value="ENSORLP00020010015.1"/>
    <property type="gene ID" value="ENSORLG00020010901.1"/>
</dbReference>
<reference evidence="3" key="3">
    <citation type="submission" date="2025-08" db="UniProtKB">
        <authorList>
            <consortium name="Ensembl"/>
        </authorList>
    </citation>
    <scope>IDENTIFICATION</scope>
    <source>
        <strain evidence="3">HNI</strain>
    </source>
</reference>
<accession>A0A3P9KNC0</accession>
<dbReference type="InterPro" id="IPR036816">
    <property type="entry name" value="RNaseA-like_dom_sf"/>
</dbReference>
<dbReference type="Gene3D" id="3.10.130.10">
    <property type="entry name" value="Ribonuclease A-like domain"/>
    <property type="match status" value="1"/>
</dbReference>
<name>A0A3P9KNC0_ORYLA</name>
<organism evidence="3 4">
    <name type="scientific">Oryzias latipes</name>
    <name type="common">Japanese rice fish</name>
    <name type="synonym">Japanese killifish</name>
    <dbReference type="NCBI Taxonomy" id="8090"/>
    <lineage>
        <taxon>Eukaryota</taxon>
        <taxon>Metazoa</taxon>
        <taxon>Chordata</taxon>
        <taxon>Craniata</taxon>
        <taxon>Vertebrata</taxon>
        <taxon>Euteleostomi</taxon>
        <taxon>Actinopterygii</taxon>
        <taxon>Neopterygii</taxon>
        <taxon>Teleostei</taxon>
        <taxon>Neoteleostei</taxon>
        <taxon>Acanthomorphata</taxon>
        <taxon>Ovalentaria</taxon>
        <taxon>Atherinomorphae</taxon>
        <taxon>Beloniformes</taxon>
        <taxon>Adrianichthyidae</taxon>
        <taxon>Oryziinae</taxon>
        <taxon>Oryzias</taxon>
    </lineage>
</organism>
<reference evidence="3" key="4">
    <citation type="submission" date="2025-09" db="UniProtKB">
        <authorList>
            <consortium name="Ensembl"/>
        </authorList>
    </citation>
    <scope>IDENTIFICATION</scope>
    <source>
        <strain evidence="3">HNI</strain>
    </source>
</reference>
<evidence type="ECO:0000313" key="4">
    <source>
        <dbReference type="Proteomes" id="UP000265180"/>
    </source>
</evidence>
<evidence type="ECO:0000256" key="1">
    <source>
        <dbReference type="SAM" id="SignalP"/>
    </source>
</evidence>
<feature type="chain" id="PRO_5017940068" description="Ribonuclease A-domain domain-containing protein" evidence="1">
    <location>
        <begin position="24"/>
        <end position="131"/>
    </location>
</feature>
<dbReference type="AlphaFoldDB" id="A0A3P9KNC0"/>
<reference key="1">
    <citation type="journal article" date="2007" name="Nature">
        <title>The medaka draft genome and insights into vertebrate genome evolution.</title>
        <authorList>
            <person name="Kasahara M."/>
            <person name="Naruse K."/>
            <person name="Sasaki S."/>
            <person name="Nakatani Y."/>
            <person name="Qu W."/>
            <person name="Ahsan B."/>
            <person name="Yamada T."/>
            <person name="Nagayasu Y."/>
            <person name="Doi K."/>
            <person name="Kasai Y."/>
            <person name="Jindo T."/>
            <person name="Kobayashi D."/>
            <person name="Shimada A."/>
            <person name="Toyoda A."/>
            <person name="Kuroki Y."/>
            <person name="Fujiyama A."/>
            <person name="Sasaki T."/>
            <person name="Shimizu A."/>
            <person name="Asakawa S."/>
            <person name="Shimizu N."/>
            <person name="Hashimoto S."/>
            <person name="Yang J."/>
            <person name="Lee Y."/>
            <person name="Matsushima K."/>
            <person name="Sugano S."/>
            <person name="Sakaizumi M."/>
            <person name="Narita T."/>
            <person name="Ohishi K."/>
            <person name="Haga S."/>
            <person name="Ohta F."/>
            <person name="Nomoto H."/>
            <person name="Nogata K."/>
            <person name="Morishita T."/>
            <person name="Endo T."/>
            <person name="Shin-I T."/>
            <person name="Takeda H."/>
            <person name="Morishita S."/>
            <person name="Kohara Y."/>
        </authorList>
    </citation>
    <scope>NUCLEOTIDE SEQUENCE [LARGE SCALE GENOMIC DNA]</scope>
    <source>
        <strain>Hd-rR</strain>
    </source>
</reference>
<dbReference type="SUPFAM" id="SSF54076">
    <property type="entry name" value="RNase A-like"/>
    <property type="match status" value="1"/>
</dbReference>